<evidence type="ECO:0000313" key="2">
    <source>
        <dbReference type="Proteomes" id="UP000284207"/>
    </source>
</evidence>
<dbReference type="RefSeq" id="WP_123418582.1">
    <property type="nucleotide sequence ID" value="NZ_MOCA01000004.1"/>
</dbReference>
<proteinExistence type="predicted"/>
<dbReference type="AlphaFoldDB" id="A0A423NRP0"/>
<comment type="caution">
    <text evidence="1">The sequence shown here is derived from an EMBL/GenBank/DDBJ whole genome shotgun (WGS) entry which is preliminary data.</text>
</comment>
<name>A0A423NRP0_9PSED</name>
<evidence type="ECO:0000313" key="1">
    <source>
        <dbReference type="EMBL" id="ROO00910.1"/>
    </source>
</evidence>
<organism evidence="1 2">
    <name type="scientific">Pseudomonas moraviensis</name>
    <dbReference type="NCBI Taxonomy" id="321662"/>
    <lineage>
        <taxon>Bacteria</taxon>
        <taxon>Pseudomonadati</taxon>
        <taxon>Pseudomonadota</taxon>
        <taxon>Gammaproteobacteria</taxon>
        <taxon>Pseudomonadales</taxon>
        <taxon>Pseudomonadaceae</taxon>
        <taxon>Pseudomonas</taxon>
    </lineage>
</organism>
<accession>A0A423NRP0</accession>
<gene>
    <name evidence="1" type="ORF">BK674_10150</name>
</gene>
<dbReference type="Proteomes" id="UP000284207">
    <property type="component" value="Unassembled WGS sequence"/>
</dbReference>
<reference evidence="1 2" key="1">
    <citation type="submission" date="2016-10" db="EMBL/GenBank/DDBJ databases">
        <title>Comparative genome analysis of multiple Pseudomonas spp. focuses on biocontrol and plant growth promoting traits.</title>
        <authorList>
            <person name="Tao X.-Y."/>
            <person name="Taylor C.G."/>
        </authorList>
    </citation>
    <scope>NUCLEOTIDE SEQUENCE [LARGE SCALE GENOMIC DNA]</scope>
    <source>
        <strain evidence="1 2">36B3</strain>
    </source>
</reference>
<sequence length="90" mass="10075">MNITVTQIIKYSSNEAQIEYSTVYGTGISTFIGPQPKKKQVYDVELDINDNIYWGDNLVTSKKRAPSIYHENGKTLITAELLSKMTTAVS</sequence>
<protein>
    <submittedName>
        <fullName evidence="1">Uncharacterized protein</fullName>
    </submittedName>
</protein>
<dbReference type="EMBL" id="MOCA01000004">
    <property type="protein sequence ID" value="ROO00910.1"/>
    <property type="molecule type" value="Genomic_DNA"/>
</dbReference>